<dbReference type="SUPFAM" id="SSF143011">
    <property type="entry name" value="RelE-like"/>
    <property type="match status" value="1"/>
</dbReference>
<sequence length="88" mass="10721">MAKYKINIKNSAKTDLKKIKRSHLQEQFLKIVEILKYNPYQQSQSFEKLHPKHLGRYSRRINHQHRVVYTIDEENKEVLILATWSHYE</sequence>
<proteinExistence type="inferred from homology"/>
<dbReference type="EMBL" id="MW364978">
    <property type="protein sequence ID" value="QRX38741.1"/>
    <property type="molecule type" value="Genomic_DNA"/>
</dbReference>
<dbReference type="GO" id="GO:0016787">
    <property type="term" value="F:hydrolase activity"/>
    <property type="evidence" value="ECO:0007669"/>
    <property type="project" value="UniProtKB-KW"/>
</dbReference>
<evidence type="ECO:0000256" key="5">
    <source>
        <dbReference type="ARBA" id="ARBA00022801"/>
    </source>
</evidence>
<geneLocation type="plasmid" evidence="8">
    <name>pSE456_1</name>
</geneLocation>
<dbReference type="PANTHER" id="PTHR38039:SF1">
    <property type="entry name" value="TOXIN YOEB"/>
    <property type="match status" value="1"/>
</dbReference>
<keyword evidence="5" id="KW-0378">Hydrolase</keyword>
<keyword evidence="3" id="KW-0540">Nuclease</keyword>
<organism evidence="8">
    <name type="scientific">Staphylococcus epidermidis</name>
    <dbReference type="NCBI Taxonomy" id="1282"/>
    <lineage>
        <taxon>Bacteria</taxon>
        <taxon>Bacillati</taxon>
        <taxon>Bacillota</taxon>
        <taxon>Bacilli</taxon>
        <taxon>Bacillales</taxon>
        <taxon>Staphylococcaceae</taxon>
        <taxon>Staphylococcus</taxon>
    </lineage>
</organism>
<dbReference type="Gene3D" id="3.30.2310.20">
    <property type="entry name" value="RelE-like"/>
    <property type="match status" value="1"/>
</dbReference>
<keyword evidence="4" id="KW-0255">Endonuclease</keyword>
<dbReference type="AlphaFoldDB" id="A0A8B5RPI4"/>
<evidence type="ECO:0000256" key="3">
    <source>
        <dbReference type="ARBA" id="ARBA00022722"/>
    </source>
</evidence>
<accession>A0A8B5RPI4</accession>
<evidence type="ECO:0000256" key="1">
    <source>
        <dbReference type="ARBA" id="ARBA00008172"/>
    </source>
</evidence>
<dbReference type="GO" id="GO:0004519">
    <property type="term" value="F:endonuclease activity"/>
    <property type="evidence" value="ECO:0007669"/>
    <property type="project" value="UniProtKB-KW"/>
</dbReference>
<protein>
    <recommendedName>
        <fullName evidence="7">Endoribonuclease YoeB</fullName>
    </recommendedName>
    <alternativeName>
        <fullName evidence="6">Putative mRNA interferase YoeB</fullName>
    </alternativeName>
</protein>
<evidence type="ECO:0000256" key="7">
    <source>
        <dbReference type="ARBA" id="ARBA00050056"/>
    </source>
</evidence>
<keyword evidence="2" id="KW-1277">Toxin-antitoxin system</keyword>
<dbReference type="Pfam" id="PF06769">
    <property type="entry name" value="YoeB_toxin"/>
    <property type="match status" value="1"/>
</dbReference>
<evidence type="ECO:0000256" key="6">
    <source>
        <dbReference type="ARBA" id="ARBA00030388"/>
    </source>
</evidence>
<dbReference type="PANTHER" id="PTHR38039">
    <property type="entry name" value="TOXIN YOEB"/>
    <property type="match status" value="1"/>
</dbReference>
<dbReference type="GO" id="GO:0006401">
    <property type="term" value="P:RNA catabolic process"/>
    <property type="evidence" value="ECO:0007669"/>
    <property type="project" value="InterPro"/>
</dbReference>
<dbReference type="InterPro" id="IPR009614">
    <property type="entry name" value="YoeB_toxin"/>
</dbReference>
<dbReference type="RefSeq" id="WP_029376511.1">
    <property type="nucleotide sequence ID" value="NZ_CP090986.1"/>
</dbReference>
<name>A0A8B5RPI4_STAEP</name>
<dbReference type="InterPro" id="IPR035093">
    <property type="entry name" value="RelE/ParE_toxin_dom_sf"/>
</dbReference>
<evidence type="ECO:0000256" key="2">
    <source>
        <dbReference type="ARBA" id="ARBA00022649"/>
    </source>
</evidence>
<evidence type="ECO:0000256" key="4">
    <source>
        <dbReference type="ARBA" id="ARBA00022759"/>
    </source>
</evidence>
<dbReference type="GO" id="GO:0045892">
    <property type="term" value="P:negative regulation of DNA-templated transcription"/>
    <property type="evidence" value="ECO:0007669"/>
    <property type="project" value="TreeGrafter"/>
</dbReference>
<comment type="similarity">
    <text evidence="1">Belongs to the YoeB family.</text>
</comment>
<keyword evidence="8" id="KW-0614">Plasmid</keyword>
<reference evidence="8" key="1">
    <citation type="submission" date="2020-12" db="EMBL/GenBank/DDBJ databases">
        <title>Staphylococcus epidermidis phages transfer antimicrobial-resistance plasmids and enable chromosomal island mobilization.</title>
        <authorList>
            <person name="Fisarova L."/>
            <person name="Botka T."/>
            <person name="Du X."/>
            <person name="Maslanova I."/>
            <person name="Bardy P."/>
            <person name="Pantucek R."/>
            <person name="Muhlenbruch L."/>
            <person name="Benesik M."/>
            <person name="Winstel V."/>
            <person name="Larsen J."/>
            <person name="Rosenstein R."/>
            <person name="Peschel A."/>
            <person name="Doskar J."/>
        </authorList>
    </citation>
    <scope>NUCLEOTIDE SEQUENCE</scope>
    <source>
        <strain evidence="8">SE456</strain>
        <plasmid evidence="8">pSE456_1</plasmid>
    </source>
</reference>
<evidence type="ECO:0000313" key="8">
    <source>
        <dbReference type="EMBL" id="QRX38741.1"/>
    </source>
</evidence>
<dbReference type="NCBIfam" id="TIGR02116">
    <property type="entry name" value="toxin_Txe_YoeB"/>
    <property type="match status" value="1"/>
</dbReference>